<dbReference type="PANTHER" id="PTHR35838:SF1">
    <property type="entry name" value="TRICHOHYALIN-LIKE"/>
    <property type="match status" value="1"/>
</dbReference>
<organism evidence="1 2">
    <name type="scientific">Acipenser ruthenus</name>
    <name type="common">Sterlet sturgeon</name>
    <dbReference type="NCBI Taxonomy" id="7906"/>
    <lineage>
        <taxon>Eukaryota</taxon>
        <taxon>Metazoa</taxon>
        <taxon>Chordata</taxon>
        <taxon>Craniata</taxon>
        <taxon>Vertebrata</taxon>
        <taxon>Euteleostomi</taxon>
        <taxon>Actinopterygii</taxon>
        <taxon>Chondrostei</taxon>
        <taxon>Acipenseriformes</taxon>
        <taxon>Acipenseridae</taxon>
        <taxon>Acipenser</taxon>
    </lineage>
</organism>
<proteinExistence type="predicted"/>
<comment type="caution">
    <text evidence="1">The sequence shown here is derived from an EMBL/GenBank/DDBJ whole genome shotgun (WGS) entry which is preliminary data.</text>
</comment>
<evidence type="ECO:0000313" key="1">
    <source>
        <dbReference type="EMBL" id="RXM34481.1"/>
    </source>
</evidence>
<dbReference type="PANTHER" id="PTHR35838">
    <property type="entry name" value="CHROMOSOME 21, WHOLE GENOME SHOTGUN SEQUENCE"/>
    <property type="match status" value="1"/>
</dbReference>
<evidence type="ECO:0000313" key="2">
    <source>
        <dbReference type="Proteomes" id="UP000289886"/>
    </source>
</evidence>
<protein>
    <submittedName>
        <fullName evidence="1">Uncharacterized protein</fullName>
    </submittedName>
</protein>
<name>A0A444UH38_ACIRT</name>
<sequence length="403" mass="46555">MEQLYSSLRTEVHSFERHVQDCKGAFDLDTLKSVLALLTEGHHGEIESLDTIQHLARAQKSTEQSVVKLTFNDRSADIDGYISWFFSYLGHLGKLKETFDEKLVIPLCENLYVNEEEVALDTSFASSSDSSLSSLQGSLPMSGHKRQRESTMESITEVANELFSIRRKWALLLAPGPIRAENFSPQSVPHGLWGTQCFAKVLRLVPDVFYKSLLACNLATQWLDHHQRKYSDRVPQKLSTHCNFQAGSESFKSLDSERMENIQVTSGLLQTASWESQGERMGEIRAKLRDSRMELMMLAWRDKRSMALEKKIREVSQRIQTFQFMLGEKRNEMDLLLHRAEWEAGDVEEEEMLNQKYRETAAQVQNLEKHLKLEEYHQKILKGDWMLELEIRPALIRQIDMVV</sequence>
<gene>
    <name evidence="1" type="ORF">EOD39_4770</name>
</gene>
<accession>A0A444UH38</accession>
<dbReference type="Proteomes" id="UP000289886">
    <property type="component" value="Unassembled WGS sequence"/>
</dbReference>
<reference evidence="1 2" key="1">
    <citation type="submission" date="2019-01" db="EMBL/GenBank/DDBJ databases">
        <title>Draft Genome and Complete Hox-Cluster Characterization of the Sterlet Sturgeon (Acipenser ruthenus).</title>
        <authorList>
            <person name="Wei Q."/>
        </authorList>
    </citation>
    <scope>NUCLEOTIDE SEQUENCE [LARGE SCALE GENOMIC DNA]</scope>
    <source>
        <strain evidence="1">WHYD16114868_AA</strain>
        <tissue evidence="1">Blood</tissue>
    </source>
</reference>
<keyword evidence="2" id="KW-1185">Reference proteome</keyword>
<dbReference type="EMBL" id="SCEB01214587">
    <property type="protein sequence ID" value="RXM34481.1"/>
    <property type="molecule type" value="Genomic_DNA"/>
</dbReference>
<dbReference type="AlphaFoldDB" id="A0A444UH38"/>